<name>A0A1Y0FAY4_9LACO</name>
<dbReference type="InterPro" id="IPR038587">
    <property type="entry name" value="Ribosomal_eL40_sf"/>
</dbReference>
<evidence type="ECO:0000313" key="4">
    <source>
        <dbReference type="Proteomes" id="UP000195378"/>
    </source>
</evidence>
<feature type="transmembrane region" description="Helical" evidence="1">
    <location>
        <begin position="64"/>
        <end position="84"/>
    </location>
</feature>
<dbReference type="RefSeq" id="WP_087449150.1">
    <property type="nucleotide sequence ID" value="NZ_CP020859.1"/>
</dbReference>
<reference evidence="3 4" key="1">
    <citation type="submission" date="2017-04" db="EMBL/GenBank/DDBJ databases">
        <title>Complete genome sequence of Lactobacillus salivarius ZLS006, a probiotic strain isolated from healthy piglet.</title>
        <authorList>
            <person name="Zhang D."/>
        </authorList>
    </citation>
    <scope>NUCLEOTIDE SEQUENCE [LARGE SCALE GENOMIC DNA]</scope>
    <source>
        <strain evidence="3 4">ZLS006</strain>
        <plasmid evidence="3 4">unnamed1</plasmid>
    </source>
</reference>
<feature type="domain" description="Zinc-ribbon" evidence="2">
    <location>
        <begin position="11"/>
        <end position="29"/>
    </location>
</feature>
<keyword evidence="1" id="KW-1133">Transmembrane helix</keyword>
<keyword evidence="1" id="KW-0812">Transmembrane</keyword>
<dbReference type="EMBL" id="CP020859">
    <property type="protein sequence ID" value="ARU20415.1"/>
    <property type="molecule type" value="Genomic_DNA"/>
</dbReference>
<evidence type="ECO:0000256" key="1">
    <source>
        <dbReference type="SAM" id="Phobius"/>
    </source>
</evidence>
<keyword evidence="1" id="KW-0472">Membrane</keyword>
<gene>
    <name evidence="3" type="ORF">B7R82_10750</name>
</gene>
<dbReference type="Pfam" id="PF13240">
    <property type="entry name" value="Zn_Ribbon_1"/>
    <property type="match status" value="1"/>
</dbReference>
<organism evidence="3 4">
    <name type="scientific">Ligilactobacillus salivarius</name>
    <dbReference type="NCBI Taxonomy" id="1624"/>
    <lineage>
        <taxon>Bacteria</taxon>
        <taxon>Bacillati</taxon>
        <taxon>Bacillota</taxon>
        <taxon>Bacilli</taxon>
        <taxon>Lactobacillales</taxon>
        <taxon>Lactobacillaceae</taxon>
        <taxon>Ligilactobacillus</taxon>
    </lineage>
</organism>
<protein>
    <recommendedName>
        <fullName evidence="2">Zinc-ribbon domain-containing protein</fullName>
    </recommendedName>
</protein>
<accession>A0A1Y0FAY4</accession>
<evidence type="ECO:0000313" key="3">
    <source>
        <dbReference type="EMBL" id="ARU20415.1"/>
    </source>
</evidence>
<dbReference type="Gene3D" id="4.10.1060.50">
    <property type="match status" value="1"/>
</dbReference>
<keyword evidence="3" id="KW-0614">Plasmid</keyword>
<dbReference type="Proteomes" id="UP000195378">
    <property type="component" value="Plasmid unnamed1"/>
</dbReference>
<evidence type="ECO:0000259" key="2">
    <source>
        <dbReference type="Pfam" id="PF13240"/>
    </source>
</evidence>
<dbReference type="AlphaFoldDB" id="A0A1Y0FAY4"/>
<sequence length="215" mass="24488">MNYFKGEQHIFCTKCGAENPEDAKFCFKCDNGMKAIKQEKEDKLPKSFHDNVKNKTSLLKNKKLLYGIVAVAVLLLGFGGYKWYEKHFTFAGVTSGHVYKVKGKADYTYYTVFREKGDTLYYFRVFTGKSSAEDMATTADVFDKDNYKNASGIKYFVYNDGNARAMVVKFSKNLKKNKTLSKNVDKNDFKLTKNGYTYTYGSGDSKIKEVGTLVK</sequence>
<geneLocation type="plasmid" evidence="3 4">
    <name>unnamed1</name>
</geneLocation>
<dbReference type="InterPro" id="IPR026870">
    <property type="entry name" value="Zinc_ribbon_dom"/>
</dbReference>
<proteinExistence type="predicted"/>